<dbReference type="EMBL" id="RCBY01000029">
    <property type="protein sequence ID" value="RQH48721.1"/>
    <property type="molecule type" value="Genomic_DNA"/>
</dbReference>
<dbReference type="GO" id="GO:0016702">
    <property type="term" value="F:oxidoreductase activity, acting on single donors with incorporation of molecular oxygen, incorporation of two atoms of oxygen"/>
    <property type="evidence" value="ECO:0007669"/>
    <property type="project" value="InterPro"/>
</dbReference>
<dbReference type="PANTHER" id="PTHR11771">
    <property type="entry name" value="LIPOXYGENASE"/>
    <property type="match status" value="1"/>
</dbReference>
<dbReference type="Gene3D" id="1.20.245.10">
    <property type="entry name" value="Lipoxygenase-1, Domain 5"/>
    <property type="match status" value="1"/>
</dbReference>
<keyword evidence="5" id="KW-1185">Reference proteome</keyword>
<proteinExistence type="predicted"/>
<dbReference type="InterPro" id="IPR036226">
    <property type="entry name" value="LipOase_C_sf"/>
</dbReference>
<dbReference type="PRINTS" id="PR00087">
    <property type="entry name" value="LIPOXYGENASE"/>
</dbReference>
<dbReference type="AlphaFoldDB" id="A0A3N6RUM3"/>
<dbReference type="InterPro" id="IPR000907">
    <property type="entry name" value="LipOase"/>
</dbReference>
<comment type="caution">
    <text evidence="4">The sequence shown here is derived from an EMBL/GenBank/DDBJ whole genome shotgun (WGS) entry which is preliminary data.</text>
</comment>
<dbReference type="Pfam" id="PF00305">
    <property type="entry name" value="Lipoxygenase"/>
    <property type="match status" value="1"/>
</dbReference>
<sequence>MTNCPTDTTSSSVNHNLEVAKQEYQYNYNHIPPVAMVNELPEREKPSKEWFLLLVKSIRLLFVNIVITNRGNQGNKGVRDDVIKYILEVIYKQIKSIKIGEDNKIIPFFFQLLLNQQLLLTQQLLSQGIPDDFHEIDDLFVSILRENGLSVLKDILEEAVKVLKEGSPEGHATSLEDYQKLFSYKELFPETGGIPSIAYTFEEDEVFAYMRVAGYNPLMIEQVSSLDERFPVTETQYQEVMGNDDSLAAAGKEGRLYLADYKILAGALNGTYPNKYQKYIYAPLALFAVPKGSDPNRKLRPVAIQCGQTPGADNPIFTPNSSKYAWLFAKTVVEIVDANFHEAVSHLGRTHLFVGSFIPPTHRQLPQNHCLSLLLRPHFEGTLAINDGAQGILIAPKGGVDSLLSSTIDNARVLAVLGLQSYGFNGAMLPEQLKQRGVDDSNLLPVYPDRDDALLLWDAIHQWVSDYLSLYYSRDEEVQADRRLQAWAGEVMAFDGARVPDFGEDGGIRTLEYLINAVTLIIFTASAQHAAVNFPQKDIMSYAPAVPLAGYLPSSILKGEVSEQDYLDLLPPLEQAQGQLNLTYLLGSVYYTKLGEYSKNHFTDSKVKPLLEKFQENLNQVEATIEQRNFNRPQYRYLLPSQIPQSINI</sequence>
<dbReference type="RefSeq" id="WP_124154441.1">
    <property type="nucleotide sequence ID" value="NZ_CAWOLW010000212.1"/>
</dbReference>
<reference evidence="4 5" key="1">
    <citation type="journal article" date="2018" name="ACS Chem. Biol.">
        <title>Ketoreductase domain dysfunction expands chemodiversity: malyngamide biosynthesis in the cyanobacterium Okeania hirsuta.</title>
        <authorList>
            <person name="Moss N.A."/>
            <person name="Leao T."/>
            <person name="Rankin M."/>
            <person name="McCullough T.M."/>
            <person name="Qu P."/>
            <person name="Korobeynikov A."/>
            <person name="Smith J.L."/>
            <person name="Gerwick L."/>
            <person name="Gerwick W.H."/>
        </authorList>
    </citation>
    <scope>NUCLEOTIDE SEQUENCE [LARGE SCALE GENOMIC DNA]</scope>
    <source>
        <strain evidence="4 5">PAB10Feb10-1</strain>
    </source>
</reference>
<evidence type="ECO:0000256" key="1">
    <source>
        <dbReference type="ARBA" id="ARBA00022723"/>
    </source>
</evidence>
<gene>
    <name evidence="4" type="ORF">D5R40_07705</name>
</gene>
<dbReference type="Gene3D" id="3.10.450.60">
    <property type="match status" value="1"/>
</dbReference>
<evidence type="ECO:0000256" key="2">
    <source>
        <dbReference type="ARBA" id="ARBA00023002"/>
    </source>
</evidence>
<evidence type="ECO:0000313" key="4">
    <source>
        <dbReference type="EMBL" id="RQH48721.1"/>
    </source>
</evidence>
<protein>
    <submittedName>
        <fullName evidence="4">Lipoxygenase</fullName>
    </submittedName>
</protein>
<evidence type="ECO:0000313" key="5">
    <source>
        <dbReference type="Proteomes" id="UP000269154"/>
    </source>
</evidence>
<dbReference type="GO" id="GO:0034440">
    <property type="term" value="P:lipid oxidation"/>
    <property type="evidence" value="ECO:0007669"/>
    <property type="project" value="InterPro"/>
</dbReference>
<dbReference type="PROSITE" id="PS51393">
    <property type="entry name" value="LIPOXYGENASE_3"/>
    <property type="match status" value="1"/>
</dbReference>
<dbReference type="SUPFAM" id="SSF48484">
    <property type="entry name" value="Lipoxigenase"/>
    <property type="match status" value="1"/>
</dbReference>
<dbReference type="Proteomes" id="UP000269154">
    <property type="component" value="Unassembled WGS sequence"/>
</dbReference>
<feature type="domain" description="Lipoxygenase" evidence="3">
    <location>
        <begin position="149"/>
        <end position="649"/>
    </location>
</feature>
<accession>A0A3N6RUM3</accession>
<dbReference type="InterPro" id="IPR013819">
    <property type="entry name" value="LipOase_C"/>
</dbReference>
<name>A0A3N6RUM3_9CYAN</name>
<organism evidence="4 5">
    <name type="scientific">Okeania hirsuta</name>
    <dbReference type="NCBI Taxonomy" id="1458930"/>
    <lineage>
        <taxon>Bacteria</taxon>
        <taxon>Bacillati</taxon>
        <taxon>Cyanobacteriota</taxon>
        <taxon>Cyanophyceae</taxon>
        <taxon>Oscillatoriophycideae</taxon>
        <taxon>Oscillatoriales</taxon>
        <taxon>Microcoleaceae</taxon>
        <taxon>Okeania</taxon>
    </lineage>
</organism>
<dbReference type="GO" id="GO:0046872">
    <property type="term" value="F:metal ion binding"/>
    <property type="evidence" value="ECO:0007669"/>
    <property type="project" value="UniProtKB-KW"/>
</dbReference>
<keyword evidence="2" id="KW-0560">Oxidoreductase</keyword>
<dbReference type="OrthoDB" id="5912511at2"/>
<keyword evidence="1" id="KW-0479">Metal-binding</keyword>
<evidence type="ECO:0000259" key="3">
    <source>
        <dbReference type="PROSITE" id="PS51393"/>
    </source>
</evidence>